<organism evidence="3 4">
    <name type="scientific">Adineta steineri</name>
    <dbReference type="NCBI Taxonomy" id="433720"/>
    <lineage>
        <taxon>Eukaryota</taxon>
        <taxon>Metazoa</taxon>
        <taxon>Spiralia</taxon>
        <taxon>Gnathifera</taxon>
        <taxon>Rotifera</taxon>
        <taxon>Eurotatoria</taxon>
        <taxon>Bdelloidea</taxon>
        <taxon>Adinetida</taxon>
        <taxon>Adinetidae</taxon>
        <taxon>Adineta</taxon>
    </lineage>
</organism>
<evidence type="ECO:0000256" key="2">
    <source>
        <dbReference type="SAM" id="Phobius"/>
    </source>
</evidence>
<evidence type="ECO:0000313" key="3">
    <source>
        <dbReference type="EMBL" id="CAF4244076.1"/>
    </source>
</evidence>
<feature type="compositionally biased region" description="Basic and acidic residues" evidence="1">
    <location>
        <begin position="15"/>
        <end position="25"/>
    </location>
</feature>
<name>A0A820E793_9BILA</name>
<gene>
    <name evidence="3" type="ORF">KXQ929_LOCUS42433</name>
</gene>
<accession>A0A820E793</accession>
<proteinExistence type="predicted"/>
<comment type="caution">
    <text evidence="3">The sequence shown here is derived from an EMBL/GenBank/DDBJ whole genome shotgun (WGS) entry which is preliminary data.</text>
</comment>
<feature type="compositionally biased region" description="Basic residues" evidence="1">
    <location>
        <begin position="1"/>
        <end position="10"/>
    </location>
</feature>
<sequence>HQKINNKQHRQMSNSEKKSDEEIRKKLLQTNGDNDIDGDVTPPVHSQVKDLEKIERNIEDTGGHGKKELGKGAILKGQCLLMILTTIASFAILLEVILFIFWNKIPFRY</sequence>
<keyword evidence="2" id="KW-0472">Membrane</keyword>
<dbReference type="AlphaFoldDB" id="A0A820E793"/>
<keyword evidence="2" id="KW-1133">Transmembrane helix</keyword>
<keyword evidence="2" id="KW-0812">Transmembrane</keyword>
<feature type="non-terminal residue" evidence="3">
    <location>
        <position position="1"/>
    </location>
</feature>
<evidence type="ECO:0000313" key="4">
    <source>
        <dbReference type="Proteomes" id="UP000663868"/>
    </source>
</evidence>
<evidence type="ECO:0000256" key="1">
    <source>
        <dbReference type="SAM" id="MobiDB-lite"/>
    </source>
</evidence>
<dbReference type="Proteomes" id="UP000663868">
    <property type="component" value="Unassembled WGS sequence"/>
</dbReference>
<reference evidence="3" key="1">
    <citation type="submission" date="2021-02" db="EMBL/GenBank/DDBJ databases">
        <authorList>
            <person name="Nowell W R."/>
        </authorList>
    </citation>
    <scope>NUCLEOTIDE SEQUENCE</scope>
</reference>
<dbReference type="EMBL" id="CAJOBB010010384">
    <property type="protein sequence ID" value="CAF4244076.1"/>
    <property type="molecule type" value="Genomic_DNA"/>
</dbReference>
<feature type="transmembrane region" description="Helical" evidence="2">
    <location>
        <begin position="79"/>
        <end position="102"/>
    </location>
</feature>
<protein>
    <submittedName>
        <fullName evidence="3">Uncharacterized protein</fullName>
    </submittedName>
</protein>
<feature type="region of interest" description="Disordered" evidence="1">
    <location>
        <begin position="1"/>
        <end position="44"/>
    </location>
</feature>